<dbReference type="InterPro" id="IPR000651">
    <property type="entry name" value="Ras-like_Gua-exchang_fac_N"/>
</dbReference>
<evidence type="ECO:0000259" key="6">
    <source>
        <dbReference type="PROSITE" id="PS50212"/>
    </source>
</evidence>
<dbReference type="EMBL" id="CADEPI010000007">
    <property type="protein sequence ID" value="CAB3361819.1"/>
    <property type="molecule type" value="Genomic_DNA"/>
</dbReference>
<evidence type="ECO:0000256" key="1">
    <source>
        <dbReference type="ARBA" id="ARBA00022658"/>
    </source>
</evidence>
<sequence length="707" mass="79135">MNIDAADSLPTWRLWGEERTPGAVFTVYLKKVRYHSPNKSVSEQEDNISHLEWETVRVRLVKAATLVKLVECLASDEGELETTYVNIFLATYRSFSTASQVLGLLLDRYKLLANDSDEVELPDFLRQQHVKTLILALHVWLDTYPEDFVDPPKFPALQRLDEFCKENVPESELAIRVRHRLEKLLQDVGERSARVPTAVPVDNGDTVHEVVVDATKVTDLSEYKFPNINEVHFAEQLTCMDMDLFTRLVPHQCLGSVWARRGEKPGAVGGLAGGAAGSVLATVNQFNAVSLRVISTTLKQSLPDRTLIISTWIKIAQELRVLKNFSSLKAIVSGLQSNPIHRLKRSWAGLDKDTYQLFSELARIFSEENNQFAQRELLMREGTAKFANTVGTNDRQLQKAIQRQLNQSGTISHGTIPYLGTFLTDLTMIDTAIPDYVGEEKLINFDKRRKEFEILAQIKLLQSAANGYSFKLDRKFEEWFNAIPVLDDKEAYDLSCQLEPHVPSNTLSSVESAKSKKSFFRFPKSLSIGFLQGHKKNDSVASTNSGSSSSSFYLPTSHETSWRSSRGLSPSPLSSKSSSTSSLVSLDVSLGSTATSGSNAKLQQSIDSASTTMEPEFYVIKVTTDCQGHAKDGQVMYKSIMLSNNDRTHQVVRQAMLKLGLEGRPEDYTFAQVLAHKELLLPNDANVFYAVNTAHDLNFIVRRAKKL</sequence>
<feature type="compositionally biased region" description="Low complexity" evidence="3">
    <location>
        <begin position="562"/>
        <end position="580"/>
    </location>
</feature>
<dbReference type="InterPro" id="IPR019804">
    <property type="entry name" value="Ras_G-nucl-exch_fac_CS"/>
</dbReference>
<dbReference type="CDD" id="cd06224">
    <property type="entry name" value="REM"/>
    <property type="match status" value="1"/>
</dbReference>
<reference evidence="7 8" key="1">
    <citation type="submission" date="2020-04" db="EMBL/GenBank/DDBJ databases">
        <authorList>
            <person name="Alioto T."/>
            <person name="Alioto T."/>
            <person name="Gomez Garrido J."/>
        </authorList>
    </citation>
    <scope>NUCLEOTIDE SEQUENCE [LARGE SCALE GENOMIC DNA]</scope>
</reference>
<evidence type="ECO:0000259" key="5">
    <source>
        <dbReference type="PROSITE" id="PS50200"/>
    </source>
</evidence>
<dbReference type="SMART" id="SM00229">
    <property type="entry name" value="RasGEFN"/>
    <property type="match status" value="1"/>
</dbReference>
<evidence type="ECO:0008006" key="9">
    <source>
        <dbReference type="Google" id="ProtNLM"/>
    </source>
</evidence>
<name>A0A8S1C852_9INSE</name>
<protein>
    <recommendedName>
        <fullName evidence="9">Ral guanine nucleotide dissociation stimulator-like 1</fullName>
    </recommendedName>
</protein>
<dbReference type="SUPFAM" id="SSF54236">
    <property type="entry name" value="Ubiquitin-like"/>
    <property type="match status" value="1"/>
</dbReference>
<dbReference type="SUPFAM" id="SSF48366">
    <property type="entry name" value="Ras GEF"/>
    <property type="match status" value="1"/>
</dbReference>
<dbReference type="Gene3D" id="1.10.840.10">
    <property type="entry name" value="Ras guanine-nucleotide exchange factors catalytic domain"/>
    <property type="match status" value="1"/>
</dbReference>
<evidence type="ECO:0000259" key="4">
    <source>
        <dbReference type="PROSITE" id="PS50009"/>
    </source>
</evidence>
<dbReference type="GO" id="GO:0005886">
    <property type="term" value="C:plasma membrane"/>
    <property type="evidence" value="ECO:0007669"/>
    <property type="project" value="TreeGrafter"/>
</dbReference>
<evidence type="ECO:0000256" key="2">
    <source>
        <dbReference type="PROSITE-ProRule" id="PRU00168"/>
    </source>
</evidence>
<dbReference type="CDD" id="cd00155">
    <property type="entry name" value="RasGEF"/>
    <property type="match status" value="1"/>
</dbReference>
<feature type="domain" description="Ras-associating" evidence="5">
    <location>
        <begin position="616"/>
        <end position="706"/>
    </location>
</feature>
<feature type="domain" description="Ras-GEF" evidence="4">
    <location>
        <begin position="229"/>
        <end position="501"/>
    </location>
</feature>
<dbReference type="PROSITE" id="PS50009">
    <property type="entry name" value="RASGEF_CAT"/>
    <property type="match status" value="1"/>
</dbReference>
<dbReference type="Gene3D" id="3.10.20.90">
    <property type="entry name" value="Phosphatidylinositol 3-kinase Catalytic Subunit, Chain A, domain 1"/>
    <property type="match status" value="1"/>
</dbReference>
<dbReference type="PROSITE" id="PS00720">
    <property type="entry name" value="RASGEF"/>
    <property type="match status" value="1"/>
</dbReference>
<evidence type="ECO:0000313" key="7">
    <source>
        <dbReference type="EMBL" id="CAB3361819.1"/>
    </source>
</evidence>
<dbReference type="Proteomes" id="UP000494165">
    <property type="component" value="Unassembled WGS sequence"/>
</dbReference>
<evidence type="ECO:0000256" key="3">
    <source>
        <dbReference type="SAM" id="MobiDB-lite"/>
    </source>
</evidence>
<dbReference type="CDD" id="cd00153">
    <property type="entry name" value="RA_RalGDS_like"/>
    <property type="match status" value="1"/>
</dbReference>
<dbReference type="SMART" id="SM00314">
    <property type="entry name" value="RA"/>
    <property type="match status" value="1"/>
</dbReference>
<evidence type="ECO:0000313" key="8">
    <source>
        <dbReference type="Proteomes" id="UP000494165"/>
    </source>
</evidence>
<accession>A0A8S1C852</accession>
<keyword evidence="1 2" id="KW-0344">Guanine-nucleotide releasing factor</keyword>
<dbReference type="PROSITE" id="PS50212">
    <property type="entry name" value="RASGEF_NTER"/>
    <property type="match status" value="1"/>
</dbReference>
<dbReference type="InterPro" id="IPR023578">
    <property type="entry name" value="Ras_GEF_dom_sf"/>
</dbReference>
<dbReference type="Gene3D" id="1.20.870.10">
    <property type="entry name" value="Son of sevenless (SoS) protein Chain: S domain 1"/>
    <property type="match status" value="1"/>
</dbReference>
<dbReference type="OrthoDB" id="26687at2759"/>
<dbReference type="AlphaFoldDB" id="A0A8S1C852"/>
<dbReference type="Pfam" id="PF00788">
    <property type="entry name" value="RA"/>
    <property type="match status" value="1"/>
</dbReference>
<dbReference type="Pfam" id="PF00617">
    <property type="entry name" value="RasGEF"/>
    <property type="match status" value="1"/>
</dbReference>
<dbReference type="InterPro" id="IPR000159">
    <property type="entry name" value="RA_dom"/>
</dbReference>
<dbReference type="Pfam" id="PF00618">
    <property type="entry name" value="RasGEF_N"/>
    <property type="match status" value="1"/>
</dbReference>
<organism evidence="7 8">
    <name type="scientific">Cloeon dipterum</name>
    <dbReference type="NCBI Taxonomy" id="197152"/>
    <lineage>
        <taxon>Eukaryota</taxon>
        <taxon>Metazoa</taxon>
        <taxon>Ecdysozoa</taxon>
        <taxon>Arthropoda</taxon>
        <taxon>Hexapoda</taxon>
        <taxon>Insecta</taxon>
        <taxon>Pterygota</taxon>
        <taxon>Palaeoptera</taxon>
        <taxon>Ephemeroptera</taxon>
        <taxon>Pisciforma</taxon>
        <taxon>Baetidae</taxon>
        <taxon>Cloeon</taxon>
    </lineage>
</organism>
<keyword evidence="8" id="KW-1185">Reference proteome</keyword>
<comment type="caution">
    <text evidence="7">The sequence shown here is derived from an EMBL/GenBank/DDBJ whole genome shotgun (WGS) entry which is preliminary data.</text>
</comment>
<dbReference type="PROSITE" id="PS50200">
    <property type="entry name" value="RA"/>
    <property type="match status" value="1"/>
</dbReference>
<dbReference type="PANTHER" id="PTHR23113:SF312">
    <property type="entry name" value="RAL GUANINE NUCLEOTIDE DISSOCIATION STIMULATOR-LIKE, ISOFORM E"/>
    <property type="match status" value="1"/>
</dbReference>
<dbReference type="GO" id="GO:0007265">
    <property type="term" value="P:Ras protein signal transduction"/>
    <property type="evidence" value="ECO:0007669"/>
    <property type="project" value="TreeGrafter"/>
</dbReference>
<dbReference type="PANTHER" id="PTHR23113">
    <property type="entry name" value="GUANINE NUCLEOTIDE EXCHANGE FACTOR"/>
    <property type="match status" value="1"/>
</dbReference>
<feature type="region of interest" description="Disordered" evidence="3">
    <location>
        <begin position="560"/>
        <end position="580"/>
    </location>
</feature>
<dbReference type="GO" id="GO:0005085">
    <property type="term" value="F:guanyl-nucleotide exchange factor activity"/>
    <property type="evidence" value="ECO:0007669"/>
    <property type="project" value="UniProtKB-KW"/>
</dbReference>
<dbReference type="SMART" id="SM00147">
    <property type="entry name" value="RasGEF"/>
    <property type="match status" value="1"/>
</dbReference>
<dbReference type="InterPro" id="IPR029071">
    <property type="entry name" value="Ubiquitin-like_domsf"/>
</dbReference>
<proteinExistence type="predicted"/>
<feature type="domain" description="N-terminal Ras-GEF" evidence="6">
    <location>
        <begin position="57"/>
        <end position="185"/>
    </location>
</feature>
<dbReference type="InterPro" id="IPR001895">
    <property type="entry name" value="RASGEF_cat_dom"/>
</dbReference>
<dbReference type="InterPro" id="IPR008937">
    <property type="entry name" value="Ras-like_GEF"/>
</dbReference>
<gene>
    <name evidence="7" type="ORF">CLODIP_2_CD01836</name>
</gene>
<dbReference type="InterPro" id="IPR036964">
    <property type="entry name" value="RASGEF_cat_dom_sf"/>
</dbReference>